<evidence type="ECO:0000256" key="3">
    <source>
        <dbReference type="RuleBase" id="RU363019"/>
    </source>
</evidence>
<dbReference type="InterPro" id="IPR044665">
    <property type="entry name" value="E_coli_cyclophilin_A-like"/>
</dbReference>
<name>A0A5B8XYI3_9DELT</name>
<evidence type="ECO:0000313" key="5">
    <source>
        <dbReference type="EMBL" id="QED30291.1"/>
    </source>
</evidence>
<dbReference type="SUPFAM" id="SSF50891">
    <property type="entry name" value="Cyclophilin-like"/>
    <property type="match status" value="1"/>
</dbReference>
<dbReference type="PANTHER" id="PTHR43246">
    <property type="entry name" value="PEPTIDYL-PROLYL CIS-TRANS ISOMERASE CYP38, CHLOROPLASTIC"/>
    <property type="match status" value="1"/>
</dbReference>
<dbReference type="Proteomes" id="UP000321595">
    <property type="component" value="Chromosome"/>
</dbReference>
<accession>A0A5B8XYI3</accession>
<reference evidence="5 6" key="1">
    <citation type="submission" date="2019-08" db="EMBL/GenBank/DDBJ databases">
        <authorList>
            <person name="Liang Q."/>
        </authorList>
    </citation>
    <scope>NUCLEOTIDE SEQUENCE [LARGE SCALE GENOMIC DNA]</scope>
    <source>
        <strain evidence="5 6">V1718</strain>
    </source>
</reference>
<dbReference type="AlphaFoldDB" id="A0A5B8XYI3"/>
<dbReference type="EC" id="5.2.1.8" evidence="3"/>
<keyword evidence="6" id="KW-1185">Reference proteome</keyword>
<dbReference type="EMBL" id="CP042467">
    <property type="protein sequence ID" value="QED30291.1"/>
    <property type="molecule type" value="Genomic_DNA"/>
</dbReference>
<dbReference type="PROSITE" id="PS50072">
    <property type="entry name" value="CSA_PPIASE_2"/>
    <property type="match status" value="1"/>
</dbReference>
<dbReference type="Gene3D" id="2.40.100.10">
    <property type="entry name" value="Cyclophilin-like"/>
    <property type="match status" value="1"/>
</dbReference>
<dbReference type="OrthoDB" id="9807797at2"/>
<proteinExistence type="inferred from homology"/>
<dbReference type="GO" id="GO:0003755">
    <property type="term" value="F:peptidyl-prolyl cis-trans isomerase activity"/>
    <property type="evidence" value="ECO:0007669"/>
    <property type="project" value="UniProtKB-UniRule"/>
</dbReference>
<organism evidence="5 6">
    <name type="scientific">Microvenator marinus</name>
    <dbReference type="NCBI Taxonomy" id="2600177"/>
    <lineage>
        <taxon>Bacteria</taxon>
        <taxon>Deltaproteobacteria</taxon>
        <taxon>Bradymonadales</taxon>
        <taxon>Microvenatoraceae</taxon>
        <taxon>Microvenator</taxon>
    </lineage>
</organism>
<gene>
    <name evidence="5" type="ORF">FRD01_05200</name>
</gene>
<protein>
    <recommendedName>
        <fullName evidence="3">Peptidyl-prolyl cis-trans isomerase</fullName>
        <shortName evidence="3">PPIase</shortName>
        <ecNumber evidence="3">5.2.1.8</ecNumber>
    </recommendedName>
</protein>
<evidence type="ECO:0000259" key="4">
    <source>
        <dbReference type="PROSITE" id="PS50072"/>
    </source>
</evidence>
<dbReference type="InterPro" id="IPR002130">
    <property type="entry name" value="Cyclophilin-type_PPIase_dom"/>
</dbReference>
<evidence type="ECO:0000256" key="2">
    <source>
        <dbReference type="ARBA" id="ARBA00023235"/>
    </source>
</evidence>
<evidence type="ECO:0000256" key="1">
    <source>
        <dbReference type="ARBA" id="ARBA00023110"/>
    </source>
</evidence>
<dbReference type="KEGG" id="bbae:FRD01_05200"/>
<dbReference type="InterPro" id="IPR029000">
    <property type="entry name" value="Cyclophilin-like_dom_sf"/>
</dbReference>
<keyword evidence="1 3" id="KW-0697">Rotamase</keyword>
<comment type="catalytic activity">
    <reaction evidence="3">
        <text>[protein]-peptidylproline (omega=180) = [protein]-peptidylproline (omega=0)</text>
        <dbReference type="Rhea" id="RHEA:16237"/>
        <dbReference type="Rhea" id="RHEA-COMP:10747"/>
        <dbReference type="Rhea" id="RHEA-COMP:10748"/>
        <dbReference type="ChEBI" id="CHEBI:83833"/>
        <dbReference type="ChEBI" id="CHEBI:83834"/>
        <dbReference type="EC" id="5.2.1.8"/>
    </reaction>
</comment>
<sequence length="186" mass="20922">MNPALANEQAPDQYKVKFDTTKGTFEVEVYRDWAPQGADRFYNLVKIGFFNDIAFFRVLEGFVAQFGIHGNPKVMEKWREARIQDDAVKQSNARGTLVFATAGPNTRTTQLFINFGNNANLDQMGFSPFGKVVSGMEVVDSLYKEYGEGAPRGRGPDQGRIQREGNAYLKEMFPDLDFVKTATIVE</sequence>
<comment type="similarity">
    <text evidence="3">Belongs to the cyclophilin-type PPIase family.</text>
</comment>
<evidence type="ECO:0000313" key="6">
    <source>
        <dbReference type="Proteomes" id="UP000321595"/>
    </source>
</evidence>
<dbReference type="Pfam" id="PF00160">
    <property type="entry name" value="Pro_isomerase"/>
    <property type="match status" value="1"/>
</dbReference>
<keyword evidence="2 3" id="KW-0413">Isomerase</keyword>
<feature type="domain" description="PPIase cyclophilin-type" evidence="4">
    <location>
        <begin position="23"/>
        <end position="142"/>
    </location>
</feature>
<comment type="function">
    <text evidence="3">PPIases accelerate the folding of proteins. It catalyzes the cis-trans isomerization of proline imidic peptide bonds in oligopeptides.</text>
</comment>
<dbReference type="PRINTS" id="PR00153">
    <property type="entry name" value="CSAPPISMRASE"/>
</dbReference>